<reference evidence="1 2" key="1">
    <citation type="submission" date="2022-04" db="EMBL/GenBank/DDBJ databases">
        <title>Chromosome-level reference genomes for two strains of Caenorhabditis briggsae: an improved platform for comparative genomics.</title>
        <authorList>
            <person name="Stevens L."/>
            <person name="Andersen E."/>
        </authorList>
    </citation>
    <scope>NUCLEOTIDE SEQUENCE [LARGE SCALE GENOMIC DNA]</scope>
    <source>
        <strain evidence="1">VX34</strain>
        <tissue evidence="1">Whole-organism</tissue>
    </source>
</reference>
<dbReference type="AlphaFoldDB" id="A0AAE9FEY9"/>
<dbReference type="Proteomes" id="UP000829354">
    <property type="component" value="Chromosome X"/>
</dbReference>
<organism evidence="1 2">
    <name type="scientific">Caenorhabditis briggsae</name>
    <dbReference type="NCBI Taxonomy" id="6238"/>
    <lineage>
        <taxon>Eukaryota</taxon>
        <taxon>Metazoa</taxon>
        <taxon>Ecdysozoa</taxon>
        <taxon>Nematoda</taxon>
        <taxon>Chromadorea</taxon>
        <taxon>Rhabditida</taxon>
        <taxon>Rhabditina</taxon>
        <taxon>Rhabditomorpha</taxon>
        <taxon>Rhabditoidea</taxon>
        <taxon>Rhabditidae</taxon>
        <taxon>Peloderinae</taxon>
        <taxon>Caenorhabditis</taxon>
    </lineage>
</organism>
<evidence type="ECO:0000313" key="1">
    <source>
        <dbReference type="EMBL" id="UMM40718.1"/>
    </source>
</evidence>
<proteinExistence type="predicted"/>
<gene>
    <name evidence="1" type="ORF">L5515_017236</name>
</gene>
<sequence length="113" mass="13878">MDVDRFFHHEEDFRTTRRRIWNAVRKQNDLEEAQKLQKIEAETAFRKMLIVLNDIELGAPIISWNKFCKKYTFPRIHFYLNIKFWVKLRQNQSRSCDASLRKKKTSLFQNQER</sequence>
<name>A0AAE9FEY9_CAEBR</name>
<protein>
    <submittedName>
        <fullName evidence="1">Uncharacterized protein</fullName>
    </submittedName>
</protein>
<dbReference type="EMBL" id="CP092625">
    <property type="protein sequence ID" value="UMM40718.1"/>
    <property type="molecule type" value="Genomic_DNA"/>
</dbReference>
<accession>A0AAE9FEY9</accession>
<evidence type="ECO:0000313" key="2">
    <source>
        <dbReference type="Proteomes" id="UP000829354"/>
    </source>
</evidence>
<keyword evidence="2" id="KW-1185">Reference proteome</keyword>